<gene>
    <name evidence="2" type="ORF">AVDCRST_MAG72-2627</name>
</gene>
<dbReference type="AlphaFoldDB" id="A0A6J4MP09"/>
<feature type="non-terminal residue" evidence="2">
    <location>
        <position position="1"/>
    </location>
</feature>
<feature type="non-terminal residue" evidence="2">
    <location>
        <position position="50"/>
    </location>
</feature>
<accession>A0A6J4MP09</accession>
<protein>
    <submittedName>
        <fullName evidence="2">Uncharacterized protein</fullName>
    </submittedName>
</protein>
<sequence>VAHVPGHGRSAGAQRGAGDRPVRRRWPHPAGADRDAGRPVRLREGPRPHV</sequence>
<evidence type="ECO:0000256" key="1">
    <source>
        <dbReference type="SAM" id="MobiDB-lite"/>
    </source>
</evidence>
<organism evidence="2">
    <name type="scientific">uncultured Nocardioidaceae bacterium</name>
    <dbReference type="NCBI Taxonomy" id="253824"/>
    <lineage>
        <taxon>Bacteria</taxon>
        <taxon>Bacillati</taxon>
        <taxon>Actinomycetota</taxon>
        <taxon>Actinomycetes</taxon>
        <taxon>Propionibacteriales</taxon>
        <taxon>Nocardioidaceae</taxon>
        <taxon>environmental samples</taxon>
    </lineage>
</organism>
<proteinExistence type="predicted"/>
<evidence type="ECO:0000313" key="2">
    <source>
        <dbReference type="EMBL" id="CAA9365032.1"/>
    </source>
</evidence>
<feature type="compositionally biased region" description="Basic and acidic residues" evidence="1">
    <location>
        <begin position="31"/>
        <end position="50"/>
    </location>
</feature>
<dbReference type="EMBL" id="CADCUJ010000111">
    <property type="protein sequence ID" value="CAA9365032.1"/>
    <property type="molecule type" value="Genomic_DNA"/>
</dbReference>
<reference evidence="2" key="1">
    <citation type="submission" date="2020-02" db="EMBL/GenBank/DDBJ databases">
        <authorList>
            <person name="Meier V. D."/>
        </authorList>
    </citation>
    <scope>NUCLEOTIDE SEQUENCE</scope>
    <source>
        <strain evidence="2">AVDCRST_MAG72</strain>
    </source>
</reference>
<feature type="region of interest" description="Disordered" evidence="1">
    <location>
        <begin position="1"/>
        <end position="50"/>
    </location>
</feature>
<name>A0A6J4MP09_9ACTN</name>